<proteinExistence type="predicted"/>
<dbReference type="EMBL" id="JBIHMM010000001">
    <property type="protein sequence ID" value="MFH0253662.1"/>
    <property type="molecule type" value="Genomic_DNA"/>
</dbReference>
<gene>
    <name evidence="1" type="ORF">ACGRVM_07145</name>
</gene>
<dbReference type="RefSeq" id="WP_377172714.1">
    <property type="nucleotide sequence ID" value="NZ_JBHTJC010000005.1"/>
</dbReference>
<organism evidence="1 2">
    <name type="scientific">Roseovarius aquimarinus</name>
    <dbReference type="NCBI Taxonomy" id="1229156"/>
    <lineage>
        <taxon>Bacteria</taxon>
        <taxon>Pseudomonadati</taxon>
        <taxon>Pseudomonadota</taxon>
        <taxon>Alphaproteobacteria</taxon>
        <taxon>Rhodobacterales</taxon>
        <taxon>Roseobacteraceae</taxon>
        <taxon>Roseovarius</taxon>
    </lineage>
</organism>
<name>A0ABW7I6Z3_9RHOB</name>
<evidence type="ECO:0000313" key="2">
    <source>
        <dbReference type="Proteomes" id="UP001607157"/>
    </source>
</evidence>
<dbReference type="Pfam" id="PF07277">
    <property type="entry name" value="SapC"/>
    <property type="match status" value="1"/>
</dbReference>
<reference evidence="1 2" key="1">
    <citation type="submission" date="2024-10" db="EMBL/GenBank/DDBJ databases">
        <authorList>
            <person name="Yang X.-N."/>
        </authorList>
    </citation>
    <scope>NUCLEOTIDE SEQUENCE [LARGE SCALE GENOMIC DNA]</scope>
    <source>
        <strain evidence="1 2">CAU 1059</strain>
    </source>
</reference>
<keyword evidence="2" id="KW-1185">Reference proteome</keyword>
<accession>A0ABW7I6Z3</accession>
<comment type="caution">
    <text evidence="1">The sequence shown here is derived from an EMBL/GenBank/DDBJ whole genome shotgun (WGS) entry which is preliminary data.</text>
</comment>
<sequence length="261" mass="29210">MTKQLLIYDKVVPVNRQTHRDVSVKRTTSFDFARDLNSLPIVDAEFARIALEMPIVFAKTDTGVVSLALLGASENRNAFVAKDGTWTGRYVPAFLRRYPFVFAVEEEGKRMTLCVDDSFSGLNEDNLGERLFDSEGTETTYLSTVLNFMEEYQATYNRTQQFCDRLQELDLLEEARIDYRLSDGKAGGVTGFLRVSNEKLRALPDDKIAAMFRSGDLDLIQLHLLSMHNAELLVSKSIEGDEAAGAEDGIEVGKAEEMGLN</sequence>
<evidence type="ECO:0000313" key="1">
    <source>
        <dbReference type="EMBL" id="MFH0253662.1"/>
    </source>
</evidence>
<dbReference type="InterPro" id="IPR010836">
    <property type="entry name" value="SapC"/>
</dbReference>
<dbReference type="Proteomes" id="UP001607157">
    <property type="component" value="Unassembled WGS sequence"/>
</dbReference>
<protein>
    <submittedName>
        <fullName evidence="1">SapC family protein</fullName>
    </submittedName>
</protein>